<dbReference type="EMBL" id="QKKF02022174">
    <property type="protein sequence ID" value="RZF38578.1"/>
    <property type="molecule type" value="Genomic_DNA"/>
</dbReference>
<evidence type="ECO:0000313" key="2">
    <source>
        <dbReference type="Proteomes" id="UP000291343"/>
    </source>
</evidence>
<reference evidence="1 2" key="1">
    <citation type="journal article" date="2017" name="Gigascience">
        <title>Genome sequence of the small brown planthopper, Laodelphax striatellus.</title>
        <authorList>
            <person name="Zhu J."/>
            <person name="Jiang F."/>
            <person name="Wang X."/>
            <person name="Yang P."/>
            <person name="Bao Y."/>
            <person name="Zhao W."/>
            <person name="Wang W."/>
            <person name="Lu H."/>
            <person name="Wang Q."/>
            <person name="Cui N."/>
            <person name="Li J."/>
            <person name="Chen X."/>
            <person name="Luo L."/>
            <person name="Yu J."/>
            <person name="Kang L."/>
            <person name="Cui F."/>
        </authorList>
    </citation>
    <scope>NUCLEOTIDE SEQUENCE [LARGE SCALE GENOMIC DNA]</scope>
    <source>
        <strain evidence="1">Lst14</strain>
    </source>
</reference>
<protein>
    <submittedName>
        <fullName evidence="1">Uncharacterized protein</fullName>
    </submittedName>
</protein>
<dbReference type="SMR" id="A0A482WYI6"/>
<comment type="caution">
    <text evidence="1">The sequence shown here is derived from an EMBL/GenBank/DDBJ whole genome shotgun (WGS) entry which is preliminary data.</text>
</comment>
<organism evidence="1 2">
    <name type="scientific">Laodelphax striatellus</name>
    <name type="common">Small brown planthopper</name>
    <name type="synonym">Delphax striatella</name>
    <dbReference type="NCBI Taxonomy" id="195883"/>
    <lineage>
        <taxon>Eukaryota</taxon>
        <taxon>Metazoa</taxon>
        <taxon>Ecdysozoa</taxon>
        <taxon>Arthropoda</taxon>
        <taxon>Hexapoda</taxon>
        <taxon>Insecta</taxon>
        <taxon>Pterygota</taxon>
        <taxon>Neoptera</taxon>
        <taxon>Paraneoptera</taxon>
        <taxon>Hemiptera</taxon>
        <taxon>Auchenorrhyncha</taxon>
        <taxon>Fulgoroidea</taxon>
        <taxon>Delphacidae</taxon>
        <taxon>Criomorphinae</taxon>
        <taxon>Laodelphax</taxon>
    </lineage>
</organism>
<name>A0A482WYI6_LAOST</name>
<dbReference type="AlphaFoldDB" id="A0A482WYI6"/>
<accession>A0A482WYI6</accession>
<keyword evidence="2" id="KW-1185">Reference proteome</keyword>
<gene>
    <name evidence="1" type="ORF">LSTR_LSTR010911</name>
</gene>
<sequence length="114" mass="12834">MNVNINGKVGLNDTIQYWSNAASLCSKIPTIDDEHQHGSNSIITIHQRSSIQDWIGSSRYAHASNHPLKPSYNPKMKRDNFVQLVQSMNSLVGEAIGPQSPSYHHFQKFTTNKK</sequence>
<evidence type="ECO:0000313" key="1">
    <source>
        <dbReference type="EMBL" id="RZF38578.1"/>
    </source>
</evidence>
<dbReference type="Proteomes" id="UP000291343">
    <property type="component" value="Unassembled WGS sequence"/>
</dbReference>
<dbReference type="InParanoid" id="A0A482WYI6"/>
<proteinExistence type="predicted"/>